<evidence type="ECO:0000313" key="10">
    <source>
        <dbReference type="EMBL" id="GBL95721.1"/>
    </source>
</evidence>
<evidence type="ECO:0000256" key="7">
    <source>
        <dbReference type="SAM" id="MobiDB-lite"/>
    </source>
</evidence>
<evidence type="ECO:0000256" key="2">
    <source>
        <dbReference type="ARBA" id="ARBA00007797"/>
    </source>
</evidence>
<comment type="subcellular location">
    <subcellularLocation>
        <location evidence="1">Nucleus</location>
        <location evidence="1">Nucleolus</location>
    </subcellularLocation>
</comment>
<feature type="compositionally biased region" description="Acidic residues" evidence="7">
    <location>
        <begin position="64"/>
        <end position="82"/>
    </location>
</feature>
<protein>
    <recommendedName>
        <fullName evidence="6">NOC3-like protein</fullName>
    </recommendedName>
    <alternativeName>
        <fullName evidence="5">Nucleolar complex-associated protein 3-like protein</fullName>
    </alternativeName>
</protein>
<reference evidence="10 11" key="1">
    <citation type="journal article" date="2019" name="Sci. Rep.">
        <title>Orb-weaving spider Araneus ventricosus genome elucidates the spidroin gene catalogue.</title>
        <authorList>
            <person name="Kono N."/>
            <person name="Nakamura H."/>
            <person name="Ohtoshi R."/>
            <person name="Moran D.A.P."/>
            <person name="Shinohara A."/>
            <person name="Yoshida Y."/>
            <person name="Fujiwara M."/>
            <person name="Mori M."/>
            <person name="Tomita M."/>
            <person name="Arakawa K."/>
        </authorList>
    </citation>
    <scope>NUCLEOTIDE SEQUENCE [LARGE SCALE GENOMIC DNA]</scope>
</reference>
<evidence type="ECO:0000259" key="9">
    <source>
        <dbReference type="Pfam" id="PF07540"/>
    </source>
</evidence>
<dbReference type="InterPro" id="IPR016024">
    <property type="entry name" value="ARM-type_fold"/>
</dbReference>
<name>A0A4Y2BU08_ARAVE</name>
<keyword evidence="3" id="KW-0175">Coiled coil</keyword>
<comment type="caution">
    <text evidence="10">The sequence shown here is derived from an EMBL/GenBank/DDBJ whole genome shotgun (WGS) entry which is preliminary data.</text>
</comment>
<evidence type="ECO:0000256" key="1">
    <source>
        <dbReference type="ARBA" id="ARBA00004604"/>
    </source>
</evidence>
<dbReference type="AlphaFoldDB" id="A0A4Y2BU08"/>
<dbReference type="InterPro" id="IPR016903">
    <property type="entry name" value="Nucleolar_cplx-assoc_3"/>
</dbReference>
<gene>
    <name evidence="10" type="primary">Noc3l</name>
    <name evidence="10" type="ORF">AVEN_671_1</name>
</gene>
<dbReference type="Proteomes" id="UP000499080">
    <property type="component" value="Unassembled WGS sequence"/>
</dbReference>
<evidence type="ECO:0000256" key="3">
    <source>
        <dbReference type="ARBA" id="ARBA00023054"/>
    </source>
</evidence>
<dbReference type="InterPro" id="IPR005612">
    <property type="entry name" value="CCAAT-binding_factor"/>
</dbReference>
<dbReference type="Pfam" id="PF03914">
    <property type="entry name" value="CBF"/>
    <property type="match status" value="1"/>
</dbReference>
<feature type="compositionally biased region" description="Basic residues" evidence="7">
    <location>
        <begin position="1"/>
        <end position="38"/>
    </location>
</feature>
<dbReference type="GO" id="GO:0003682">
    <property type="term" value="F:chromatin binding"/>
    <property type="evidence" value="ECO:0007669"/>
    <property type="project" value="TreeGrafter"/>
</dbReference>
<dbReference type="PANTHER" id="PTHR14428:SF5">
    <property type="entry name" value="NUCLEOLAR COMPLEX PROTEIN 3 HOMOLOG"/>
    <property type="match status" value="1"/>
</dbReference>
<feature type="domain" description="Nucleolar complex-associated protein 3 N-terminal" evidence="9">
    <location>
        <begin position="154"/>
        <end position="248"/>
    </location>
</feature>
<sequence>MSVKKRVLAKEKKHNKFKKSKALNKRSKSSVYIKKHPKGPSFNKPGKKHAAVKQQHDEKPTEEAVSDSEEDNEMSEACSDDFEEEYEKAPRIKKSVQVRNLLPVKNKKGLVYRSEVVKEESEDESPVFGSEKKEVKKKDLIQSYAIQQKVFKDLKRKVALLCTSIIEDPDNNMIALKELVSMLQNQTTQMVISEKKVLCLSLLHVFADVLPGYRIRTQEETDTKVKLKKETKKLLGYEQTLLKCYKKYLDLLYDLVRDMKHKMSLTNVSSTKQRASYEVGLIAVRCLCELLSTRFSFNYFKNIANKLVPLAIDCDENISSMCCKAFEKLFRADKLGEAAFNLVKQIIDVIKERKFNVPVCLLRTFLCLNLREAKPEIEKVDMSKGRKEWRAMSRTQRKDKKKIKGLEAELREAQAYESVDTVKKFHTATLNKIFWVFFHILKDGKKISLIGPALEGLSKFAYLINLEFFDDLNVVVCSMMESGKLSDVDKLHGVYTLFTILAGQAESLHIDPHKIYCHMYQGLLNLSHSTDVQHFDLTLKCLEFNILRKKKKISFSRILAFIKRVCSVSLQTPVHGTLGLLCSVRNIMMNVKGADILLDSENSIGSGIFLPEMEDPEHCNAQSTTLWELHLLKTHYHPAIKLYAQHLLHNCSNQGRSLLPDKLAKLTPIETLNRFSEIAVENKMDFLENTEEPPKKKFKVDNSTVNSFIEDDVELELDASTLQNVDILQAVASQTSQ</sequence>
<evidence type="ECO:0000256" key="4">
    <source>
        <dbReference type="ARBA" id="ARBA00023242"/>
    </source>
</evidence>
<evidence type="ECO:0000313" key="11">
    <source>
        <dbReference type="Proteomes" id="UP000499080"/>
    </source>
</evidence>
<feature type="region of interest" description="Disordered" evidence="7">
    <location>
        <begin position="1"/>
        <end position="82"/>
    </location>
</feature>
<dbReference type="PANTHER" id="PTHR14428">
    <property type="entry name" value="NUCLEOLAR COMPLEX PROTEIN 3"/>
    <property type="match status" value="1"/>
</dbReference>
<dbReference type="GO" id="GO:0005730">
    <property type="term" value="C:nucleolus"/>
    <property type="evidence" value="ECO:0007669"/>
    <property type="project" value="UniProtKB-SubCell"/>
</dbReference>
<dbReference type="Pfam" id="PF07540">
    <property type="entry name" value="NOC3p"/>
    <property type="match status" value="1"/>
</dbReference>
<dbReference type="InterPro" id="IPR011501">
    <property type="entry name" value="Noc3_N"/>
</dbReference>
<proteinExistence type="inferred from homology"/>
<dbReference type="SUPFAM" id="SSF48371">
    <property type="entry name" value="ARM repeat"/>
    <property type="match status" value="1"/>
</dbReference>
<dbReference type="OrthoDB" id="10263597at2759"/>
<evidence type="ECO:0000259" key="8">
    <source>
        <dbReference type="Pfam" id="PF03914"/>
    </source>
</evidence>
<feature type="domain" description="CCAAT-binding factor" evidence="8">
    <location>
        <begin position="494"/>
        <end position="644"/>
    </location>
</feature>
<keyword evidence="4" id="KW-0539">Nucleus</keyword>
<evidence type="ECO:0000256" key="5">
    <source>
        <dbReference type="ARBA" id="ARBA00032701"/>
    </source>
</evidence>
<dbReference type="EMBL" id="BGPR01000114">
    <property type="protein sequence ID" value="GBL95721.1"/>
    <property type="molecule type" value="Genomic_DNA"/>
</dbReference>
<accession>A0A4Y2BU08</accession>
<comment type="similarity">
    <text evidence="2">Belongs to the CBF/MAK21 family.</text>
</comment>
<organism evidence="10 11">
    <name type="scientific">Araneus ventricosus</name>
    <name type="common">Orbweaver spider</name>
    <name type="synonym">Epeira ventricosa</name>
    <dbReference type="NCBI Taxonomy" id="182803"/>
    <lineage>
        <taxon>Eukaryota</taxon>
        <taxon>Metazoa</taxon>
        <taxon>Ecdysozoa</taxon>
        <taxon>Arthropoda</taxon>
        <taxon>Chelicerata</taxon>
        <taxon>Arachnida</taxon>
        <taxon>Araneae</taxon>
        <taxon>Araneomorphae</taxon>
        <taxon>Entelegynae</taxon>
        <taxon>Araneoidea</taxon>
        <taxon>Araneidae</taxon>
        <taxon>Araneus</taxon>
    </lineage>
</organism>
<dbReference type="GO" id="GO:0006270">
    <property type="term" value="P:DNA replication initiation"/>
    <property type="evidence" value="ECO:0007669"/>
    <property type="project" value="TreeGrafter"/>
</dbReference>
<keyword evidence="11" id="KW-1185">Reference proteome</keyword>
<evidence type="ECO:0000256" key="6">
    <source>
        <dbReference type="ARBA" id="ARBA00032937"/>
    </source>
</evidence>